<reference evidence="4 5" key="1">
    <citation type="journal article" date="2014" name="Genome Announc.">
        <title>Genome Sequence and Methylome of Soil Bacterium Gemmatirosa kalamazoonensis KBS708T, a Member of the Rarely Cultivated Gemmatimonadetes Phylum.</title>
        <authorList>
            <person name="Debruyn J.M."/>
            <person name="Radosevich M."/>
            <person name="Wommack K.E."/>
            <person name="Polson S.W."/>
            <person name="Hauser L.J."/>
            <person name="Fawaz M.N."/>
            <person name="Korlach J."/>
            <person name="Tsai Y.C."/>
        </authorList>
    </citation>
    <scope>NUCLEOTIDE SEQUENCE [LARGE SCALE GENOMIC DNA]</scope>
    <source>
        <strain evidence="4 5">KBS708</strain>
    </source>
</reference>
<dbReference type="InParanoid" id="W0REK1"/>
<proteinExistence type="predicted"/>
<dbReference type="Pfam" id="PF13628">
    <property type="entry name" value="DUF4142"/>
    <property type="match status" value="1"/>
</dbReference>
<dbReference type="EMBL" id="CP007128">
    <property type="protein sequence ID" value="AHG89539.1"/>
    <property type="molecule type" value="Genomic_DNA"/>
</dbReference>
<protein>
    <recommendedName>
        <fullName evidence="3">DUF4142 domain-containing protein</fullName>
    </recommendedName>
</protein>
<dbReference type="RefSeq" id="WP_025411036.1">
    <property type="nucleotide sequence ID" value="NZ_CP007128.1"/>
</dbReference>
<feature type="signal peptide" evidence="2">
    <location>
        <begin position="1"/>
        <end position="18"/>
    </location>
</feature>
<dbReference type="Gene3D" id="1.20.1260.10">
    <property type="match status" value="1"/>
</dbReference>
<evidence type="ECO:0000313" key="4">
    <source>
        <dbReference type="EMBL" id="AHG89539.1"/>
    </source>
</evidence>
<dbReference type="AlphaFoldDB" id="W0REK1"/>
<dbReference type="PANTHER" id="PTHR38593:SF1">
    <property type="entry name" value="BLR2558 PROTEIN"/>
    <property type="match status" value="1"/>
</dbReference>
<evidence type="ECO:0000313" key="5">
    <source>
        <dbReference type="Proteomes" id="UP000019151"/>
    </source>
</evidence>
<feature type="region of interest" description="Disordered" evidence="1">
    <location>
        <begin position="38"/>
        <end position="65"/>
    </location>
</feature>
<dbReference type="PANTHER" id="PTHR38593">
    <property type="entry name" value="BLR2558 PROTEIN"/>
    <property type="match status" value="1"/>
</dbReference>
<evidence type="ECO:0000256" key="2">
    <source>
        <dbReference type="SAM" id="SignalP"/>
    </source>
</evidence>
<dbReference type="Proteomes" id="UP000019151">
    <property type="component" value="Chromosome"/>
</dbReference>
<name>W0REK1_9BACT</name>
<organism evidence="4 5">
    <name type="scientific">Gemmatirosa kalamazoonensis</name>
    <dbReference type="NCBI Taxonomy" id="861299"/>
    <lineage>
        <taxon>Bacteria</taxon>
        <taxon>Pseudomonadati</taxon>
        <taxon>Gemmatimonadota</taxon>
        <taxon>Gemmatimonadia</taxon>
        <taxon>Gemmatimonadales</taxon>
        <taxon>Gemmatimonadaceae</taxon>
        <taxon>Gemmatirosa</taxon>
    </lineage>
</organism>
<feature type="domain" description="DUF4142" evidence="3">
    <location>
        <begin position="87"/>
        <end position="215"/>
    </location>
</feature>
<keyword evidence="2" id="KW-0732">Signal</keyword>
<dbReference type="InterPro" id="IPR012347">
    <property type="entry name" value="Ferritin-like"/>
</dbReference>
<dbReference type="HOGENOM" id="CLU_1254436_0_0_0"/>
<dbReference type="KEGG" id="gba:J421_2002"/>
<keyword evidence="5" id="KW-1185">Reference proteome</keyword>
<dbReference type="PROSITE" id="PS51257">
    <property type="entry name" value="PROKAR_LIPOPROTEIN"/>
    <property type="match status" value="1"/>
</dbReference>
<evidence type="ECO:0000256" key="1">
    <source>
        <dbReference type="SAM" id="MobiDB-lite"/>
    </source>
</evidence>
<sequence>MRARWTAFGAALCLLAQACGGDASRARSDSAAARVAASPAATPLADTPRAAPSEAALDSARRKARHIHGPLARPAGELSEESVEGMVDAINASDAQLAGAALGKATNPDVKRFASVLASAHRQKVSDSPPLNAGSTGPLAAPLRALQASAAARLDALPAGAPYDRAFVEAQIAAHERALALLDSIRPVARSGDLPALVASTRSQVVRHLDEARALQRRLP</sequence>
<gene>
    <name evidence="4" type="ORF">J421_2002</name>
</gene>
<accession>W0REK1</accession>
<feature type="compositionally biased region" description="Low complexity" evidence="1">
    <location>
        <begin position="38"/>
        <end position="48"/>
    </location>
</feature>
<feature type="chain" id="PRO_5004794885" description="DUF4142 domain-containing protein" evidence="2">
    <location>
        <begin position="19"/>
        <end position="220"/>
    </location>
</feature>
<dbReference type="InterPro" id="IPR025419">
    <property type="entry name" value="DUF4142"/>
</dbReference>
<evidence type="ECO:0000259" key="3">
    <source>
        <dbReference type="Pfam" id="PF13628"/>
    </source>
</evidence>
<dbReference type="STRING" id="861299.J421_2002"/>